<keyword evidence="3" id="KW-1185">Reference proteome</keyword>
<accession>A0A8J2HKD0</accession>
<keyword evidence="1" id="KW-0812">Transmembrane</keyword>
<gene>
    <name evidence="2" type="ORF">HICCMSTLAB_LOCUS9174</name>
</gene>
<dbReference type="Proteomes" id="UP000786811">
    <property type="component" value="Unassembled WGS sequence"/>
</dbReference>
<reference evidence="2" key="1">
    <citation type="submission" date="2021-04" db="EMBL/GenBank/DDBJ databases">
        <authorList>
            <person name="Chebbi M.A.C M."/>
        </authorList>
    </citation>
    <scope>NUCLEOTIDE SEQUENCE</scope>
</reference>
<proteinExistence type="predicted"/>
<name>A0A8J2HKD0_COTCN</name>
<keyword evidence="1" id="KW-0472">Membrane</keyword>
<evidence type="ECO:0000313" key="3">
    <source>
        <dbReference type="Proteomes" id="UP000786811"/>
    </source>
</evidence>
<evidence type="ECO:0000313" key="2">
    <source>
        <dbReference type="EMBL" id="CAG5099667.1"/>
    </source>
</evidence>
<protein>
    <submittedName>
        <fullName evidence="2">Uncharacterized protein</fullName>
    </submittedName>
</protein>
<keyword evidence="1" id="KW-1133">Transmembrane helix</keyword>
<feature type="transmembrane region" description="Helical" evidence="1">
    <location>
        <begin position="60"/>
        <end position="82"/>
    </location>
</feature>
<comment type="caution">
    <text evidence="2">The sequence shown here is derived from an EMBL/GenBank/DDBJ whole genome shotgun (WGS) entry which is preliminary data.</text>
</comment>
<organism evidence="2 3">
    <name type="scientific">Cotesia congregata</name>
    <name type="common">Parasitoid wasp</name>
    <name type="synonym">Apanteles congregatus</name>
    <dbReference type="NCBI Taxonomy" id="51543"/>
    <lineage>
        <taxon>Eukaryota</taxon>
        <taxon>Metazoa</taxon>
        <taxon>Ecdysozoa</taxon>
        <taxon>Arthropoda</taxon>
        <taxon>Hexapoda</taxon>
        <taxon>Insecta</taxon>
        <taxon>Pterygota</taxon>
        <taxon>Neoptera</taxon>
        <taxon>Endopterygota</taxon>
        <taxon>Hymenoptera</taxon>
        <taxon>Apocrita</taxon>
        <taxon>Ichneumonoidea</taxon>
        <taxon>Braconidae</taxon>
        <taxon>Microgastrinae</taxon>
        <taxon>Cotesia</taxon>
    </lineage>
</organism>
<dbReference type="AlphaFoldDB" id="A0A8J2HKD0"/>
<evidence type="ECO:0000256" key="1">
    <source>
        <dbReference type="SAM" id="Phobius"/>
    </source>
</evidence>
<dbReference type="EMBL" id="CAJNRD030001122">
    <property type="protein sequence ID" value="CAG5099667.1"/>
    <property type="molecule type" value="Genomic_DNA"/>
</dbReference>
<sequence length="132" mass="15222">MLLLIPVGSIWNQADKLVLDFHQEEQHILIIRLSNSIFIIDDNFRHKKGVHLFLCEDYEILMIISLMPIAMVITTIVMIYLIKLVVKWTYRLLDRVSDIKKELASKVIVTPALTLESNLKGSVTSELCTEKK</sequence>